<comment type="caution">
    <text evidence="2">The sequence shown here is derived from an EMBL/GenBank/DDBJ whole genome shotgun (WGS) entry which is preliminary data.</text>
</comment>
<evidence type="ECO:0000313" key="3">
    <source>
        <dbReference type="Proteomes" id="UP001158067"/>
    </source>
</evidence>
<organism evidence="2 3">
    <name type="scientific">Neorhodopirellula lusitana</name>
    <dbReference type="NCBI Taxonomy" id="445327"/>
    <lineage>
        <taxon>Bacteria</taxon>
        <taxon>Pseudomonadati</taxon>
        <taxon>Planctomycetota</taxon>
        <taxon>Planctomycetia</taxon>
        <taxon>Pirellulales</taxon>
        <taxon>Pirellulaceae</taxon>
        <taxon>Neorhodopirellula</taxon>
    </lineage>
</organism>
<dbReference type="Proteomes" id="UP001158067">
    <property type="component" value="Unassembled WGS sequence"/>
</dbReference>
<feature type="compositionally biased region" description="Polar residues" evidence="1">
    <location>
        <begin position="44"/>
        <end position="70"/>
    </location>
</feature>
<protein>
    <submittedName>
        <fullName evidence="2">Uncharacterized protein</fullName>
    </submittedName>
</protein>
<gene>
    <name evidence="2" type="ORF">SAMN06265222_10634</name>
</gene>
<feature type="region of interest" description="Disordered" evidence="1">
    <location>
        <begin position="35"/>
        <end position="70"/>
    </location>
</feature>
<name>A0ABY1Q7X3_9BACT</name>
<reference evidence="2 3" key="1">
    <citation type="submission" date="2017-05" db="EMBL/GenBank/DDBJ databases">
        <authorList>
            <person name="Varghese N."/>
            <person name="Submissions S."/>
        </authorList>
    </citation>
    <scope>NUCLEOTIDE SEQUENCE [LARGE SCALE GENOMIC DNA]</scope>
    <source>
        <strain evidence="2 3">DSM 25457</strain>
    </source>
</reference>
<proteinExistence type="predicted"/>
<dbReference type="EMBL" id="FXUG01000006">
    <property type="protein sequence ID" value="SMP58312.1"/>
    <property type="molecule type" value="Genomic_DNA"/>
</dbReference>
<accession>A0ABY1Q7X3</accession>
<sequence>MERAIKLKHSGKNVRGEHLNTVETRSVPMRINLTRKIRMRPTPVSRSNKSSLKSQQLPGTRQKTGLTGRA</sequence>
<keyword evidence="3" id="KW-1185">Reference proteome</keyword>
<evidence type="ECO:0000256" key="1">
    <source>
        <dbReference type="SAM" id="MobiDB-lite"/>
    </source>
</evidence>
<evidence type="ECO:0000313" key="2">
    <source>
        <dbReference type="EMBL" id="SMP58312.1"/>
    </source>
</evidence>